<dbReference type="PANTHER" id="PTHR30524">
    <property type="entry name" value="MANNITOL-1-PHOSPHATE 5-DEHYDROGENASE"/>
    <property type="match status" value="1"/>
</dbReference>
<proteinExistence type="predicted"/>
<dbReference type="EMBL" id="JASHIF010000008">
    <property type="protein sequence ID" value="MDI9859502.1"/>
    <property type="molecule type" value="Genomic_DNA"/>
</dbReference>
<dbReference type="InterPro" id="IPR036291">
    <property type="entry name" value="NAD(P)-bd_dom_sf"/>
</dbReference>
<dbReference type="Proteomes" id="UP001236507">
    <property type="component" value="Unassembled WGS sequence"/>
</dbReference>
<evidence type="ECO:0000256" key="2">
    <source>
        <dbReference type="ARBA" id="ARBA00023027"/>
    </source>
</evidence>
<organism evidence="5 6">
    <name type="scientific">Flectobacillus roseus</name>
    <dbReference type="NCBI Taxonomy" id="502259"/>
    <lineage>
        <taxon>Bacteria</taxon>
        <taxon>Pseudomonadati</taxon>
        <taxon>Bacteroidota</taxon>
        <taxon>Cytophagia</taxon>
        <taxon>Cytophagales</taxon>
        <taxon>Flectobacillaceae</taxon>
        <taxon>Flectobacillus</taxon>
    </lineage>
</organism>
<dbReference type="Pfam" id="PF01232">
    <property type="entry name" value="Mannitol_dh"/>
    <property type="match status" value="1"/>
</dbReference>
<comment type="caution">
    <text evidence="5">The sequence shown here is derived from an EMBL/GenBank/DDBJ whole genome shotgun (WGS) entry which is preliminary data.</text>
</comment>
<evidence type="ECO:0000256" key="1">
    <source>
        <dbReference type="ARBA" id="ARBA00023002"/>
    </source>
</evidence>
<dbReference type="RefSeq" id="WP_283344431.1">
    <property type="nucleotide sequence ID" value="NZ_JASHIF010000008.1"/>
</dbReference>
<dbReference type="Gene3D" id="3.40.50.720">
    <property type="entry name" value="NAD(P)-binding Rossmann-like Domain"/>
    <property type="match status" value="1"/>
</dbReference>
<dbReference type="InterPro" id="IPR013131">
    <property type="entry name" value="Mannitol_DH_N"/>
</dbReference>
<protein>
    <submittedName>
        <fullName evidence="5">Tagaturonate reductase</fullName>
    </submittedName>
</protein>
<dbReference type="InterPro" id="IPR013118">
    <property type="entry name" value="Mannitol_DH_C"/>
</dbReference>
<feature type="domain" description="Mannitol dehydrogenase C-terminal" evidence="4">
    <location>
        <begin position="286"/>
        <end position="485"/>
    </location>
</feature>
<keyword evidence="1" id="KW-0560">Oxidoreductase</keyword>
<evidence type="ECO:0000313" key="5">
    <source>
        <dbReference type="EMBL" id="MDI9859502.1"/>
    </source>
</evidence>
<dbReference type="Gene3D" id="1.10.1040.10">
    <property type="entry name" value="N-(1-d-carboxylethyl)-l-norvaline Dehydrogenase, domain 2"/>
    <property type="match status" value="1"/>
</dbReference>
<dbReference type="InterPro" id="IPR008927">
    <property type="entry name" value="6-PGluconate_DH-like_C_sf"/>
</dbReference>
<accession>A0ABT6Y7E8</accession>
<dbReference type="PANTHER" id="PTHR30524:SF0">
    <property type="entry name" value="ALTRONATE OXIDOREDUCTASE-RELATED"/>
    <property type="match status" value="1"/>
</dbReference>
<reference evidence="5 6" key="1">
    <citation type="submission" date="2023-05" db="EMBL/GenBank/DDBJ databases">
        <title>Novel species of genus Flectobacillus isolated from stream in China.</title>
        <authorList>
            <person name="Lu H."/>
        </authorList>
    </citation>
    <scope>NUCLEOTIDE SEQUENCE [LARGE SCALE GENOMIC DNA]</scope>
    <source>
        <strain evidence="5 6">KCTC 42575</strain>
    </source>
</reference>
<dbReference type="SUPFAM" id="SSF48179">
    <property type="entry name" value="6-phosphogluconate dehydrogenase C-terminal domain-like"/>
    <property type="match status" value="1"/>
</dbReference>
<keyword evidence="2" id="KW-0520">NAD</keyword>
<sequence>MKDISFSQLDSIVPQCAVNLPNLNDLNLPEKVLQFGTGVLLRGLPDYFIDKANKQGVFNGRIVVVKSTSGASDEFDQQDSLYTICERGVQAGEQIESYTLSSAISRVISAQSDWKKVLECAHNPEMQIVISNTTEVGIQLVQDDINNNQPPVSFPGKLLAFLYERYKAFNGDKSKGLVIVPTELIPDNGKKLESIVLELAHLNSLETDFLDWLEVSTTFCNSLVDRIVPGKPKPEVKEAIEAQLGYTDQLLIVSEVYRLWAIEGNEHVKEVLSFGQVDEGVIVEPNIDLYRELKLRLLNGTHTLSCGLAYLAGFKTVSEGMEDEYLSTFVSNLMLAELAPSIPYKVSILTAERFGRQVLDRFRNDSIQHNWLSITMQYTSKMKMRNLATLLQYYQNFPCVPEYFSVGFAAYLLFMKAELAADGKYYGTSNGEKYLIQDDKVAYFAEKWTSLSPEELVESVLSDKFLWGTDLAALKGFSAMVTEYLCKMTNEGVLSTLKIFVRKGEDTLVS</sequence>
<dbReference type="InterPro" id="IPR013328">
    <property type="entry name" value="6PGD_dom2"/>
</dbReference>
<gene>
    <name evidence="5" type="ORF">QM524_09795</name>
</gene>
<dbReference type="SUPFAM" id="SSF51735">
    <property type="entry name" value="NAD(P)-binding Rossmann-fold domains"/>
    <property type="match status" value="1"/>
</dbReference>
<name>A0ABT6Y7E8_9BACT</name>
<dbReference type="Pfam" id="PF08125">
    <property type="entry name" value="Mannitol_dh_C"/>
    <property type="match status" value="1"/>
</dbReference>
<keyword evidence="6" id="KW-1185">Reference proteome</keyword>
<dbReference type="NCBIfam" id="NF002969">
    <property type="entry name" value="PRK03643.1"/>
    <property type="match status" value="1"/>
</dbReference>
<evidence type="ECO:0000313" key="6">
    <source>
        <dbReference type="Proteomes" id="UP001236507"/>
    </source>
</evidence>
<evidence type="ECO:0000259" key="4">
    <source>
        <dbReference type="Pfam" id="PF08125"/>
    </source>
</evidence>
<feature type="domain" description="Mannitol dehydrogenase N-terminal" evidence="3">
    <location>
        <begin position="31"/>
        <end position="269"/>
    </location>
</feature>
<evidence type="ECO:0000259" key="3">
    <source>
        <dbReference type="Pfam" id="PF01232"/>
    </source>
</evidence>